<sequence>MADKGWDGHPLGGAAVVAVTGMKIGTALEGTAGVLRIEYGKEPTLTKREAKQFLMNAKQVRELSKKMADLADRLEANQGAPGKVN</sequence>
<reference evidence="1 2" key="1">
    <citation type="submission" date="2016-10" db="EMBL/GenBank/DDBJ databases">
        <authorList>
            <person name="de Groot N.N."/>
        </authorList>
    </citation>
    <scope>NUCLEOTIDE SEQUENCE [LARGE SCALE GENOMIC DNA]</scope>
    <source>
        <strain evidence="1 2">DSM 25294</strain>
    </source>
</reference>
<keyword evidence="2" id="KW-1185">Reference proteome</keyword>
<gene>
    <name evidence="1" type="ORF">SAMN04488026_102813</name>
</gene>
<dbReference type="Proteomes" id="UP000199382">
    <property type="component" value="Unassembled WGS sequence"/>
</dbReference>
<organism evidence="1 2">
    <name type="scientific">Aliiruegeria lutimaris</name>
    <dbReference type="NCBI Taxonomy" id="571298"/>
    <lineage>
        <taxon>Bacteria</taxon>
        <taxon>Pseudomonadati</taxon>
        <taxon>Pseudomonadota</taxon>
        <taxon>Alphaproteobacteria</taxon>
        <taxon>Rhodobacterales</taxon>
        <taxon>Roseobacteraceae</taxon>
        <taxon>Aliiruegeria</taxon>
    </lineage>
</organism>
<proteinExistence type="predicted"/>
<dbReference type="RefSeq" id="WP_093157193.1">
    <property type="nucleotide sequence ID" value="NZ_FNEK01000028.1"/>
</dbReference>
<dbReference type="EMBL" id="FNEK01000028">
    <property type="protein sequence ID" value="SDJ97472.1"/>
    <property type="molecule type" value="Genomic_DNA"/>
</dbReference>
<accession>A0A1G8Y3S4</accession>
<dbReference type="AlphaFoldDB" id="A0A1G8Y3S4"/>
<evidence type="ECO:0000313" key="2">
    <source>
        <dbReference type="Proteomes" id="UP000199382"/>
    </source>
</evidence>
<protein>
    <submittedName>
        <fullName evidence="1">Uncharacterized protein</fullName>
    </submittedName>
</protein>
<evidence type="ECO:0000313" key="1">
    <source>
        <dbReference type="EMBL" id="SDJ97472.1"/>
    </source>
</evidence>
<dbReference type="OrthoDB" id="8448973at2"/>
<name>A0A1G8Y3S4_9RHOB</name>